<dbReference type="EMBL" id="LUTY01003071">
    <property type="protein sequence ID" value="OAD18825.1"/>
    <property type="molecule type" value="Genomic_DNA"/>
</dbReference>
<keyword evidence="3" id="KW-1185">Reference proteome</keyword>
<evidence type="ECO:0000256" key="1">
    <source>
        <dbReference type="SAM" id="SignalP"/>
    </source>
</evidence>
<proteinExistence type="predicted"/>
<comment type="caution">
    <text evidence="2">The sequence shown here is derived from an EMBL/GenBank/DDBJ whole genome shotgun (WGS) entry which is preliminary data.</text>
</comment>
<feature type="signal peptide" evidence="1">
    <location>
        <begin position="1"/>
        <end position="22"/>
    </location>
</feature>
<protein>
    <recommendedName>
        <fullName evidence="4">Secreted protein</fullName>
    </recommendedName>
</protein>
<evidence type="ECO:0000313" key="2">
    <source>
        <dbReference type="EMBL" id="OAD18825.1"/>
    </source>
</evidence>
<dbReference type="Proteomes" id="UP000076962">
    <property type="component" value="Unassembled WGS sequence"/>
</dbReference>
<dbReference type="AlphaFoldDB" id="A0A176RSU9"/>
<dbReference type="InterPro" id="IPR010239">
    <property type="entry name" value="CHP02001"/>
</dbReference>
<keyword evidence="1" id="KW-0732">Signal</keyword>
<evidence type="ECO:0008006" key="4">
    <source>
        <dbReference type="Google" id="ProtNLM"/>
    </source>
</evidence>
<gene>
    <name evidence="2" type="ORF">THIOM_005567</name>
</gene>
<dbReference type="Pfam" id="PF09694">
    <property type="entry name" value="Gcw_chp"/>
    <property type="match status" value="1"/>
</dbReference>
<name>A0A176RSU9_9GAMM</name>
<sequence length="61" mass="6510">MKLSKTLLTTSVLLASLPTVQAAAEIGDFEFSANVALTSDYVFRGLTQTDEGWAIQGGFDI</sequence>
<organism evidence="2 3">
    <name type="scientific">Candidatus Thiomargarita nelsonii</name>
    <dbReference type="NCBI Taxonomy" id="1003181"/>
    <lineage>
        <taxon>Bacteria</taxon>
        <taxon>Pseudomonadati</taxon>
        <taxon>Pseudomonadota</taxon>
        <taxon>Gammaproteobacteria</taxon>
        <taxon>Thiotrichales</taxon>
        <taxon>Thiotrichaceae</taxon>
        <taxon>Thiomargarita</taxon>
    </lineage>
</organism>
<dbReference type="NCBIfam" id="TIGR02001">
    <property type="entry name" value="gcw_chp"/>
    <property type="match status" value="1"/>
</dbReference>
<evidence type="ECO:0000313" key="3">
    <source>
        <dbReference type="Proteomes" id="UP000076962"/>
    </source>
</evidence>
<feature type="non-terminal residue" evidence="2">
    <location>
        <position position="61"/>
    </location>
</feature>
<feature type="chain" id="PRO_5008048906" description="Secreted protein" evidence="1">
    <location>
        <begin position="23"/>
        <end position="61"/>
    </location>
</feature>
<reference evidence="2 3" key="1">
    <citation type="submission" date="2016-05" db="EMBL/GenBank/DDBJ databases">
        <title>Single-cell genome of chain-forming Candidatus Thiomargarita nelsonii and comparison to other large sulfur-oxidizing bacteria.</title>
        <authorList>
            <person name="Winkel M."/>
            <person name="Salman V."/>
            <person name="Woyke T."/>
            <person name="Schulz-Vogt H."/>
            <person name="Richter M."/>
            <person name="Flood B."/>
            <person name="Bailey J."/>
            <person name="Amann R."/>
            <person name="Mussmann M."/>
        </authorList>
    </citation>
    <scope>NUCLEOTIDE SEQUENCE [LARGE SCALE GENOMIC DNA]</scope>
    <source>
        <strain evidence="2 3">THI036</strain>
    </source>
</reference>
<accession>A0A176RSU9</accession>